<feature type="region of interest" description="Disordered" evidence="1">
    <location>
        <begin position="346"/>
        <end position="379"/>
    </location>
</feature>
<evidence type="ECO:0000313" key="2">
    <source>
        <dbReference type="EMBL" id="KAK8064454.1"/>
    </source>
</evidence>
<keyword evidence="3" id="KW-1185">Reference proteome</keyword>
<dbReference type="RefSeq" id="XP_066715443.1">
    <property type="nucleotide sequence ID" value="XM_066858501.1"/>
</dbReference>
<dbReference type="EMBL" id="JAQQWL010000007">
    <property type="protein sequence ID" value="KAK8064454.1"/>
    <property type="molecule type" value="Genomic_DNA"/>
</dbReference>
<accession>A0ABR1UZU3</accession>
<dbReference type="GeneID" id="92091564"/>
<proteinExistence type="predicted"/>
<feature type="compositionally biased region" description="Basic and acidic residues" evidence="1">
    <location>
        <begin position="367"/>
        <end position="379"/>
    </location>
</feature>
<protein>
    <submittedName>
        <fullName evidence="2">Uncharacterized protein</fullName>
    </submittedName>
</protein>
<gene>
    <name evidence="2" type="ORF">PG994_007092</name>
</gene>
<reference evidence="2 3" key="1">
    <citation type="submission" date="2023-01" db="EMBL/GenBank/DDBJ databases">
        <title>Analysis of 21 Apiospora genomes using comparative genomics revels a genus with tremendous synthesis potential of carbohydrate active enzymes and secondary metabolites.</title>
        <authorList>
            <person name="Sorensen T."/>
        </authorList>
    </citation>
    <scope>NUCLEOTIDE SEQUENCE [LARGE SCALE GENOMIC DNA]</scope>
    <source>
        <strain evidence="2 3">CBS 135458</strain>
    </source>
</reference>
<feature type="region of interest" description="Disordered" evidence="1">
    <location>
        <begin position="425"/>
        <end position="463"/>
    </location>
</feature>
<organism evidence="2 3">
    <name type="scientific">Apiospora phragmitis</name>
    <dbReference type="NCBI Taxonomy" id="2905665"/>
    <lineage>
        <taxon>Eukaryota</taxon>
        <taxon>Fungi</taxon>
        <taxon>Dikarya</taxon>
        <taxon>Ascomycota</taxon>
        <taxon>Pezizomycotina</taxon>
        <taxon>Sordariomycetes</taxon>
        <taxon>Xylariomycetidae</taxon>
        <taxon>Amphisphaeriales</taxon>
        <taxon>Apiosporaceae</taxon>
        <taxon>Apiospora</taxon>
    </lineage>
</organism>
<evidence type="ECO:0000313" key="3">
    <source>
        <dbReference type="Proteomes" id="UP001480595"/>
    </source>
</evidence>
<sequence>MSNTMSKRTSRLWGLPCSFPQLPPNNSTNIGTTTIVSTTNPSKKRNNTPNIGIITTTKRLSNNWRKAIDAVRRTLVLRSSTTARTRSGGTCTNLTPQASQAARFTRSLNDAVFSPFSPQHGWPGRHNRGGSRYRAVKVLLTYWAETDDPAFGAAGAACALADVFRRRYGFEVLVWLIPVLQPQQALAAKLRQFAREEDDIRQQQSGESLLIFWYGGSAREDDTGSGGPVLWFGETFGGQTINSQIVPQILGAAKADVLTLYDTPHALHGYNVTGSGLCEHLGASAHDGAVAGFVANSNYSLSFTRALIRILDNPDRAAHGIAVLDLHRKLVNRYQTAITAASAAAAAGARSGSESSDEGKQGSSSDDNDRNKGKGKINKKDYAMRTLPWLPNALRQTPVYCHLSRCRPRSEGGPASIVLAQLGYRHPPPQETSSAARPNENTTATPHGQGPGGVDDDKKENDEEGAVEVTMRMRMRVRPLADAADIRRWKNWILDAPPEASQLVHLQAKPT</sequence>
<comment type="caution">
    <text evidence="2">The sequence shown here is derived from an EMBL/GenBank/DDBJ whole genome shotgun (WGS) entry which is preliminary data.</text>
</comment>
<feature type="compositionally biased region" description="Polar residues" evidence="1">
    <location>
        <begin position="431"/>
        <end position="446"/>
    </location>
</feature>
<evidence type="ECO:0000256" key="1">
    <source>
        <dbReference type="SAM" id="MobiDB-lite"/>
    </source>
</evidence>
<name>A0ABR1UZU3_9PEZI</name>
<dbReference type="Proteomes" id="UP001480595">
    <property type="component" value="Unassembled WGS sequence"/>
</dbReference>